<feature type="region of interest" description="Disordered" evidence="1">
    <location>
        <begin position="1"/>
        <end position="70"/>
    </location>
</feature>
<dbReference type="Proteomes" id="UP000326979">
    <property type="component" value="Unassembled WGS sequence"/>
</dbReference>
<gene>
    <name evidence="2" type="ORF">FNH04_17365</name>
</gene>
<reference evidence="2 3" key="1">
    <citation type="submission" date="2019-07" db="EMBL/GenBank/DDBJ databases">
        <title>New species of Amycolatopsis and Streptomyces.</title>
        <authorList>
            <person name="Duangmal K."/>
            <person name="Teo W.F.A."/>
            <person name="Lipun K."/>
        </authorList>
    </citation>
    <scope>NUCLEOTIDE SEQUENCE [LARGE SCALE GENOMIC DNA]</scope>
    <source>
        <strain evidence="2 3">TISTR 2346</strain>
    </source>
</reference>
<comment type="caution">
    <text evidence="2">The sequence shown here is derived from an EMBL/GenBank/DDBJ whole genome shotgun (WGS) entry which is preliminary data.</text>
</comment>
<name>A0A5N8W2W3_9ACTN</name>
<evidence type="ECO:0000313" key="3">
    <source>
        <dbReference type="Proteomes" id="UP000326979"/>
    </source>
</evidence>
<feature type="compositionally biased region" description="Basic and acidic residues" evidence="1">
    <location>
        <begin position="59"/>
        <end position="70"/>
    </location>
</feature>
<proteinExistence type="predicted"/>
<sequence>MVVTARCDAGRARALQGRGELRDQPQRTRSRPPNSTRHTRRTTARPAERPRVSSSLQAVRDRNPARAEPHRCAGSVWFPWPREVVRTT</sequence>
<organism evidence="2 3">
    <name type="scientific">Streptomyces phyllanthi</name>
    <dbReference type="NCBI Taxonomy" id="1803180"/>
    <lineage>
        <taxon>Bacteria</taxon>
        <taxon>Bacillati</taxon>
        <taxon>Actinomycetota</taxon>
        <taxon>Actinomycetes</taxon>
        <taxon>Kitasatosporales</taxon>
        <taxon>Streptomycetaceae</taxon>
        <taxon>Streptomyces</taxon>
    </lineage>
</organism>
<dbReference type="AlphaFoldDB" id="A0A5N8W2W3"/>
<keyword evidence="3" id="KW-1185">Reference proteome</keyword>
<accession>A0A5N8W2W3</accession>
<protein>
    <submittedName>
        <fullName evidence="2">Uncharacterized protein</fullName>
    </submittedName>
</protein>
<evidence type="ECO:0000313" key="2">
    <source>
        <dbReference type="EMBL" id="MPY41619.1"/>
    </source>
</evidence>
<dbReference type="EMBL" id="VJZE01000105">
    <property type="protein sequence ID" value="MPY41619.1"/>
    <property type="molecule type" value="Genomic_DNA"/>
</dbReference>
<evidence type="ECO:0000256" key="1">
    <source>
        <dbReference type="SAM" id="MobiDB-lite"/>
    </source>
</evidence>